<comment type="caution">
    <text evidence="1">The sequence shown here is derived from an EMBL/GenBank/DDBJ whole genome shotgun (WGS) entry which is preliminary data.</text>
</comment>
<keyword evidence="2" id="KW-1185">Reference proteome</keyword>
<dbReference type="Proteomes" id="UP001250932">
    <property type="component" value="Unassembled WGS sequence"/>
</dbReference>
<evidence type="ECO:0000313" key="1">
    <source>
        <dbReference type="EMBL" id="MDT7040874.1"/>
    </source>
</evidence>
<evidence type="ECO:0000313" key="2">
    <source>
        <dbReference type="Proteomes" id="UP001250932"/>
    </source>
</evidence>
<organism evidence="1 2">
    <name type="scientific">Candidatus Nitronereus thalassa</name>
    <dbReference type="NCBI Taxonomy" id="3020898"/>
    <lineage>
        <taxon>Bacteria</taxon>
        <taxon>Pseudomonadati</taxon>
        <taxon>Nitrospirota</taxon>
        <taxon>Nitrospiria</taxon>
        <taxon>Nitrospirales</taxon>
        <taxon>Nitrospiraceae</taxon>
        <taxon>Candidatus Nitronereus</taxon>
    </lineage>
</organism>
<protein>
    <submittedName>
        <fullName evidence="1">Uncharacterized protein</fullName>
    </submittedName>
</protein>
<dbReference type="EMBL" id="JAQOUE010000001">
    <property type="protein sequence ID" value="MDT7040874.1"/>
    <property type="molecule type" value="Genomic_DNA"/>
</dbReference>
<proteinExistence type="predicted"/>
<name>A0ABU3K3C2_9BACT</name>
<gene>
    <name evidence="1" type="ORF">PPG34_00845</name>
</gene>
<accession>A0ABU3K3C2</accession>
<reference evidence="1 2" key="1">
    <citation type="journal article" date="2023" name="ISME J.">
        <title>Cultivation and genomic characterization of novel and ubiquitous marine nitrite-oxidizing bacteria from the Nitrospirales.</title>
        <authorList>
            <person name="Mueller A.J."/>
            <person name="Daebeler A."/>
            <person name="Herbold C.W."/>
            <person name="Kirkegaard R.H."/>
            <person name="Daims H."/>
        </authorList>
    </citation>
    <scope>NUCLEOTIDE SEQUENCE [LARGE SCALE GENOMIC DNA]</scope>
    <source>
        <strain evidence="1 2">EB</strain>
    </source>
</reference>
<sequence>MSLPQIRSAIQSILQAVDPDSQIHDFERWEDDADNIAALFQRNSGDPFRGWVFKPVSREEFMLSHTSTRIAYVFELRFLRSVEDAQGSEKLVWDVHLEPAIAAFKQSVDLDGAAWSTGPVGGGSEYALQVDSVLYTKAGGVLCHFAKCHLTVHVQASLPA</sequence>
<dbReference type="RefSeq" id="WP_313831233.1">
    <property type="nucleotide sequence ID" value="NZ_JAQOUE010000001.1"/>
</dbReference>